<organism evidence="9 10">
    <name type="scientific">Stentor coeruleus</name>
    <dbReference type="NCBI Taxonomy" id="5963"/>
    <lineage>
        <taxon>Eukaryota</taxon>
        <taxon>Sar</taxon>
        <taxon>Alveolata</taxon>
        <taxon>Ciliophora</taxon>
        <taxon>Postciliodesmatophora</taxon>
        <taxon>Heterotrichea</taxon>
        <taxon>Heterotrichida</taxon>
        <taxon>Stentoridae</taxon>
        <taxon>Stentor</taxon>
    </lineage>
</organism>
<dbReference type="Gene3D" id="1.20.1250.20">
    <property type="entry name" value="MFS general substrate transporter like domains"/>
    <property type="match status" value="1"/>
</dbReference>
<keyword evidence="10" id="KW-1185">Reference proteome</keyword>
<comment type="similarity">
    <text evidence="2">Belongs to the major facilitator superfamily. Vesicular transporter family.</text>
</comment>
<dbReference type="GO" id="GO:0022857">
    <property type="term" value="F:transmembrane transporter activity"/>
    <property type="evidence" value="ECO:0007669"/>
    <property type="project" value="InterPro"/>
</dbReference>
<comment type="caution">
    <text evidence="9">The sequence shown here is derived from an EMBL/GenBank/DDBJ whole genome shotgun (WGS) entry which is preliminary data.</text>
</comment>
<keyword evidence="5 7" id="KW-1133">Transmembrane helix</keyword>
<feature type="transmembrane region" description="Helical" evidence="7">
    <location>
        <begin position="96"/>
        <end position="120"/>
    </location>
</feature>
<dbReference type="AlphaFoldDB" id="A0A1R2B0L5"/>
<proteinExistence type="inferred from homology"/>
<evidence type="ECO:0000313" key="10">
    <source>
        <dbReference type="Proteomes" id="UP000187209"/>
    </source>
</evidence>
<keyword evidence="3" id="KW-0813">Transport</keyword>
<evidence type="ECO:0000259" key="8">
    <source>
        <dbReference type="PROSITE" id="PS50850"/>
    </source>
</evidence>
<dbReference type="PANTHER" id="PTHR23506:SF26">
    <property type="entry name" value="MFS-TYPE TRANSPORTER SLC18B1"/>
    <property type="match status" value="1"/>
</dbReference>
<dbReference type="InterPro" id="IPR050930">
    <property type="entry name" value="MFS_Vesicular_Transporter"/>
</dbReference>
<evidence type="ECO:0000256" key="5">
    <source>
        <dbReference type="ARBA" id="ARBA00022989"/>
    </source>
</evidence>
<accession>A0A1R2B0L5</accession>
<evidence type="ECO:0000256" key="3">
    <source>
        <dbReference type="ARBA" id="ARBA00022448"/>
    </source>
</evidence>
<dbReference type="InterPro" id="IPR020846">
    <property type="entry name" value="MFS_dom"/>
</dbReference>
<evidence type="ECO:0000256" key="2">
    <source>
        <dbReference type="ARBA" id="ARBA00006829"/>
    </source>
</evidence>
<feature type="transmembrane region" description="Helical" evidence="7">
    <location>
        <begin position="40"/>
        <end position="60"/>
    </location>
</feature>
<dbReference type="Proteomes" id="UP000187209">
    <property type="component" value="Unassembled WGS sequence"/>
</dbReference>
<evidence type="ECO:0000256" key="7">
    <source>
        <dbReference type="SAM" id="Phobius"/>
    </source>
</evidence>
<dbReference type="Pfam" id="PF07690">
    <property type="entry name" value="MFS_1"/>
    <property type="match status" value="1"/>
</dbReference>
<comment type="subcellular location">
    <subcellularLocation>
        <location evidence="1">Membrane</location>
        <topology evidence="1">Multi-pass membrane protein</topology>
    </subcellularLocation>
</comment>
<dbReference type="PRINTS" id="PR01035">
    <property type="entry name" value="TCRTETA"/>
</dbReference>
<keyword evidence="6 7" id="KW-0472">Membrane</keyword>
<name>A0A1R2B0L5_9CILI</name>
<evidence type="ECO:0000256" key="1">
    <source>
        <dbReference type="ARBA" id="ARBA00004141"/>
    </source>
</evidence>
<feature type="transmembrane region" description="Helical" evidence="7">
    <location>
        <begin position="9"/>
        <end position="28"/>
    </location>
</feature>
<dbReference type="PROSITE" id="PS50850">
    <property type="entry name" value="MFS"/>
    <property type="match status" value="1"/>
</dbReference>
<dbReference type="GO" id="GO:0016020">
    <property type="term" value="C:membrane"/>
    <property type="evidence" value="ECO:0007669"/>
    <property type="project" value="UniProtKB-SubCell"/>
</dbReference>
<dbReference type="InterPro" id="IPR011701">
    <property type="entry name" value="MFS"/>
</dbReference>
<keyword evidence="4 7" id="KW-0812">Transmembrane</keyword>
<reference evidence="9 10" key="1">
    <citation type="submission" date="2016-11" db="EMBL/GenBank/DDBJ databases">
        <title>The macronuclear genome of Stentor coeruleus: a giant cell with tiny introns.</title>
        <authorList>
            <person name="Slabodnick M."/>
            <person name="Ruby J.G."/>
            <person name="Reiff S.B."/>
            <person name="Swart E.C."/>
            <person name="Gosai S."/>
            <person name="Prabakaran S."/>
            <person name="Witkowska E."/>
            <person name="Larue G.E."/>
            <person name="Fisher S."/>
            <person name="Freeman R.M."/>
            <person name="Gunawardena J."/>
            <person name="Chu W."/>
            <person name="Stover N.A."/>
            <person name="Gregory B.D."/>
            <person name="Nowacki M."/>
            <person name="Derisi J."/>
            <person name="Roy S.W."/>
            <person name="Marshall W.F."/>
            <person name="Sood P."/>
        </authorList>
    </citation>
    <scope>NUCLEOTIDE SEQUENCE [LARGE SCALE GENOMIC DNA]</scope>
    <source>
        <strain evidence="9">WM001</strain>
    </source>
</reference>
<feature type="transmembrane region" description="Helical" evidence="7">
    <location>
        <begin position="166"/>
        <end position="184"/>
    </location>
</feature>
<dbReference type="EMBL" id="MPUH01001102">
    <property type="protein sequence ID" value="OMJ70298.1"/>
    <property type="molecule type" value="Genomic_DNA"/>
</dbReference>
<dbReference type="InterPro" id="IPR001958">
    <property type="entry name" value="Tet-R_TetA/multi-R_MdtG-like"/>
</dbReference>
<dbReference type="SUPFAM" id="SSF103473">
    <property type="entry name" value="MFS general substrate transporter"/>
    <property type="match status" value="1"/>
</dbReference>
<dbReference type="InterPro" id="IPR036259">
    <property type="entry name" value="MFS_trans_sf"/>
</dbReference>
<sequence length="210" mass="23120">MGQLAKQSALYANLIFLCSSFTIVFSFYPGVVDSKGIELWLVGLIFSLNPIIKLIVTPFLGRLMFRIGRKRVVITSIVLIGLSIIILGPIEYCDRATVIALSILSRLFSGLASACAFMSITSIFVTDYPEKVITMMGRMEASIGIGYTIGPIIGMSIHGIKIIGTLMFFGFLAILFAPMAWKMLGEFRQLKISNSKINFLPILLKPVLNI</sequence>
<evidence type="ECO:0000256" key="6">
    <source>
        <dbReference type="ARBA" id="ARBA00023136"/>
    </source>
</evidence>
<feature type="transmembrane region" description="Helical" evidence="7">
    <location>
        <begin position="141"/>
        <end position="160"/>
    </location>
</feature>
<evidence type="ECO:0000313" key="9">
    <source>
        <dbReference type="EMBL" id="OMJ70298.1"/>
    </source>
</evidence>
<feature type="domain" description="Major facilitator superfamily (MFS) profile" evidence="8">
    <location>
        <begin position="5"/>
        <end position="210"/>
    </location>
</feature>
<gene>
    <name evidence="9" type="ORF">SteCoe_31765</name>
</gene>
<feature type="transmembrane region" description="Helical" evidence="7">
    <location>
        <begin position="72"/>
        <end position="90"/>
    </location>
</feature>
<evidence type="ECO:0000256" key="4">
    <source>
        <dbReference type="ARBA" id="ARBA00022692"/>
    </source>
</evidence>
<dbReference type="PANTHER" id="PTHR23506">
    <property type="entry name" value="GH10249P"/>
    <property type="match status" value="1"/>
</dbReference>
<protein>
    <recommendedName>
        <fullName evidence="8">Major facilitator superfamily (MFS) profile domain-containing protein</fullName>
    </recommendedName>
</protein>